<evidence type="ECO:0000313" key="1">
    <source>
        <dbReference type="EMBL" id="KAG0259053.1"/>
    </source>
</evidence>
<name>A0A9P6U4C5_9FUNG</name>
<accession>A0A9P6U4C5</accession>
<protein>
    <submittedName>
        <fullName evidence="1">Uncharacterized protein</fullName>
    </submittedName>
</protein>
<dbReference type="AlphaFoldDB" id="A0A9P6U4C5"/>
<dbReference type="OrthoDB" id="2351726at2759"/>
<sequence length="269" mass="29249">MAESAPKAEDYIRWATGHTHHAPPGSPPIPHDVRMELVSKPFTQNIKATGATGVSLFADPCNHPDAVGTILNFAAKQADFFPCKGLAGQTEHFNNYIAKVSTFPGFMLTFDEPICHELTHDHITRMIDDIVKSYDGVADVDISKIVKSIEGMANSIVNVIPAMPGPVIFTQMTILGNSGDPSLLLTIFYTALQLKVDKTGKRTITSPQSYIIHRKAFRVLTASLVANADKLFDLLGNGSFDDWLKGATSPGGSKLSCLEERHLDAKKET</sequence>
<organism evidence="1 2">
    <name type="scientific">Actinomortierella ambigua</name>
    <dbReference type="NCBI Taxonomy" id="1343610"/>
    <lineage>
        <taxon>Eukaryota</taxon>
        <taxon>Fungi</taxon>
        <taxon>Fungi incertae sedis</taxon>
        <taxon>Mucoromycota</taxon>
        <taxon>Mortierellomycotina</taxon>
        <taxon>Mortierellomycetes</taxon>
        <taxon>Mortierellales</taxon>
        <taxon>Mortierellaceae</taxon>
        <taxon>Actinomortierella</taxon>
    </lineage>
</organism>
<dbReference type="Proteomes" id="UP000807716">
    <property type="component" value="Unassembled WGS sequence"/>
</dbReference>
<keyword evidence="2" id="KW-1185">Reference proteome</keyword>
<dbReference type="EMBL" id="JAAAJB010000299">
    <property type="protein sequence ID" value="KAG0259053.1"/>
    <property type="molecule type" value="Genomic_DNA"/>
</dbReference>
<reference evidence="1" key="1">
    <citation type="journal article" date="2020" name="Fungal Divers.">
        <title>Resolving the Mortierellaceae phylogeny through synthesis of multi-gene phylogenetics and phylogenomics.</title>
        <authorList>
            <person name="Vandepol N."/>
            <person name="Liber J."/>
            <person name="Desiro A."/>
            <person name="Na H."/>
            <person name="Kennedy M."/>
            <person name="Barry K."/>
            <person name="Grigoriev I.V."/>
            <person name="Miller A.N."/>
            <person name="O'Donnell K."/>
            <person name="Stajich J.E."/>
            <person name="Bonito G."/>
        </authorList>
    </citation>
    <scope>NUCLEOTIDE SEQUENCE</scope>
    <source>
        <strain evidence="1">BC1065</strain>
    </source>
</reference>
<gene>
    <name evidence="1" type="ORF">DFQ27_004252</name>
</gene>
<comment type="caution">
    <text evidence="1">The sequence shown here is derived from an EMBL/GenBank/DDBJ whole genome shotgun (WGS) entry which is preliminary data.</text>
</comment>
<evidence type="ECO:0000313" key="2">
    <source>
        <dbReference type="Proteomes" id="UP000807716"/>
    </source>
</evidence>
<proteinExistence type="predicted"/>